<dbReference type="AlphaFoldDB" id="A0A9D2NZ73"/>
<gene>
    <name evidence="1" type="ORF">H9701_01940</name>
</gene>
<dbReference type="Proteomes" id="UP000823882">
    <property type="component" value="Unassembled WGS sequence"/>
</dbReference>
<evidence type="ECO:0000313" key="2">
    <source>
        <dbReference type="Proteomes" id="UP000823882"/>
    </source>
</evidence>
<reference evidence="1" key="2">
    <citation type="submission" date="2021-04" db="EMBL/GenBank/DDBJ databases">
        <authorList>
            <person name="Gilroy R."/>
        </authorList>
    </citation>
    <scope>NUCLEOTIDE SEQUENCE</scope>
    <source>
        <strain evidence="1">CHK186-1790</strain>
    </source>
</reference>
<feature type="non-terminal residue" evidence="1">
    <location>
        <position position="1"/>
    </location>
</feature>
<comment type="caution">
    <text evidence="1">The sequence shown here is derived from an EMBL/GenBank/DDBJ whole genome shotgun (WGS) entry which is preliminary data.</text>
</comment>
<reference evidence="1" key="1">
    <citation type="journal article" date="2021" name="PeerJ">
        <title>Extensive microbial diversity within the chicken gut microbiome revealed by metagenomics and culture.</title>
        <authorList>
            <person name="Gilroy R."/>
            <person name="Ravi A."/>
            <person name="Getino M."/>
            <person name="Pursley I."/>
            <person name="Horton D.L."/>
            <person name="Alikhan N.F."/>
            <person name="Baker D."/>
            <person name="Gharbi K."/>
            <person name="Hall N."/>
            <person name="Watson M."/>
            <person name="Adriaenssens E.M."/>
            <person name="Foster-Nyarko E."/>
            <person name="Jarju S."/>
            <person name="Secka A."/>
            <person name="Antonio M."/>
            <person name="Oren A."/>
            <person name="Chaudhuri R.R."/>
            <person name="La Ragione R."/>
            <person name="Hildebrand F."/>
            <person name="Pallen M.J."/>
        </authorList>
    </citation>
    <scope>NUCLEOTIDE SEQUENCE</scope>
    <source>
        <strain evidence="1">CHK186-1790</strain>
    </source>
</reference>
<dbReference type="EMBL" id="DWWJ01000035">
    <property type="protein sequence ID" value="HJC40301.1"/>
    <property type="molecule type" value="Genomic_DNA"/>
</dbReference>
<protein>
    <submittedName>
        <fullName evidence="1">Uncharacterized protein</fullName>
    </submittedName>
</protein>
<name>A0A9D2NZ73_9FIRM</name>
<sequence length="64" mass="7326">KENSTLPFVCQEKYEGESGCFYKSFRTATQRSSGDFRALDALLKERFFILKMTYILCQNSSGAL</sequence>
<organism evidence="1 2">
    <name type="scientific">Candidatus Intestinimonas pullistercoris</name>
    <dbReference type="NCBI Taxonomy" id="2838623"/>
    <lineage>
        <taxon>Bacteria</taxon>
        <taxon>Bacillati</taxon>
        <taxon>Bacillota</taxon>
        <taxon>Clostridia</taxon>
        <taxon>Eubacteriales</taxon>
        <taxon>Intestinimonas</taxon>
    </lineage>
</organism>
<accession>A0A9D2NZ73</accession>
<evidence type="ECO:0000313" key="1">
    <source>
        <dbReference type="EMBL" id="HJC40301.1"/>
    </source>
</evidence>
<proteinExistence type="predicted"/>